<evidence type="ECO:0000259" key="4">
    <source>
        <dbReference type="Pfam" id="PF00185"/>
    </source>
</evidence>
<dbReference type="EC" id="2.1.3.3" evidence="2"/>
<dbReference type="NCBIfam" id="NF001986">
    <property type="entry name" value="PRK00779.1"/>
    <property type="match status" value="1"/>
</dbReference>
<dbReference type="PRINTS" id="PR00100">
    <property type="entry name" value="AOTCASE"/>
</dbReference>
<evidence type="ECO:0000256" key="3">
    <source>
        <dbReference type="RuleBase" id="RU003634"/>
    </source>
</evidence>
<accession>A0AAU7AP18</accession>
<dbReference type="GO" id="GO:0004585">
    <property type="term" value="F:ornithine carbamoyltransferase activity"/>
    <property type="evidence" value="ECO:0007669"/>
    <property type="project" value="UniProtKB-UniRule"/>
</dbReference>
<dbReference type="PANTHER" id="PTHR45753:SF3">
    <property type="entry name" value="ORNITHINE TRANSCARBAMYLASE, MITOCHONDRIAL"/>
    <property type="match status" value="1"/>
</dbReference>
<keyword evidence="1 3" id="KW-0808">Transferase</keyword>
<reference evidence="6" key="1">
    <citation type="submission" date="2022-12" db="EMBL/GenBank/DDBJ databases">
        <title>Paraconexibacter alkalitolerans sp. nov. and Baekduia alba sp. nov., isolated from soil and emended description of the genera Paraconexibacter (Chun et al., 2020) and Baekduia (An et al., 2020).</title>
        <authorList>
            <person name="Vieira S."/>
            <person name="Huber K.J."/>
            <person name="Geppert A."/>
            <person name="Wolf J."/>
            <person name="Neumann-Schaal M."/>
            <person name="Muesken M."/>
            <person name="Overmann J."/>
        </authorList>
    </citation>
    <scope>NUCLEOTIDE SEQUENCE</scope>
    <source>
        <strain evidence="6">AEG42_29</strain>
    </source>
</reference>
<dbReference type="InterPro" id="IPR006132">
    <property type="entry name" value="Asp/Orn_carbamoyltranf_P-bd"/>
</dbReference>
<name>A0AAU7AP18_9ACTN</name>
<dbReference type="GO" id="GO:0042450">
    <property type="term" value="P:L-arginine biosynthetic process via ornithine"/>
    <property type="evidence" value="ECO:0007669"/>
    <property type="project" value="UniProtKB-UniRule"/>
</dbReference>
<dbReference type="FunFam" id="3.40.50.1370:FF:000008">
    <property type="entry name" value="Ornithine carbamoyltransferase"/>
    <property type="match status" value="1"/>
</dbReference>
<dbReference type="InterPro" id="IPR036901">
    <property type="entry name" value="Asp/Orn_carbamoylTrfase_sf"/>
</dbReference>
<proteinExistence type="inferred from homology"/>
<evidence type="ECO:0000256" key="2">
    <source>
        <dbReference type="NCBIfam" id="TIGR00658"/>
    </source>
</evidence>
<dbReference type="PANTHER" id="PTHR45753">
    <property type="entry name" value="ORNITHINE CARBAMOYLTRANSFERASE, MITOCHONDRIAL"/>
    <property type="match status" value="1"/>
</dbReference>
<dbReference type="InterPro" id="IPR002292">
    <property type="entry name" value="Orn/put_carbamltrans"/>
</dbReference>
<dbReference type="EMBL" id="CP114014">
    <property type="protein sequence ID" value="XAY03418.1"/>
    <property type="molecule type" value="Genomic_DNA"/>
</dbReference>
<feature type="domain" description="Aspartate/ornithine carbamoyltransferase carbamoyl-P binding" evidence="5">
    <location>
        <begin position="3"/>
        <end position="140"/>
    </location>
</feature>
<protein>
    <recommendedName>
        <fullName evidence="2">Ornithine carbamoyltransferase</fullName>
        <ecNumber evidence="2">2.1.3.3</ecNumber>
    </recommendedName>
</protein>
<dbReference type="GO" id="GO:0016597">
    <property type="term" value="F:amino acid binding"/>
    <property type="evidence" value="ECO:0007669"/>
    <property type="project" value="InterPro"/>
</dbReference>
<dbReference type="KEGG" id="parq:DSM112329_00233"/>
<dbReference type="AlphaFoldDB" id="A0AAU7AP18"/>
<dbReference type="SUPFAM" id="SSF53671">
    <property type="entry name" value="Aspartate/ornithine carbamoyltransferase"/>
    <property type="match status" value="1"/>
</dbReference>
<evidence type="ECO:0000256" key="1">
    <source>
        <dbReference type="ARBA" id="ARBA00022679"/>
    </source>
</evidence>
<dbReference type="Pfam" id="PF00185">
    <property type="entry name" value="OTCace"/>
    <property type="match status" value="1"/>
</dbReference>
<feature type="domain" description="Aspartate/ornithine carbamoyltransferase Asp/Orn-binding" evidence="4">
    <location>
        <begin position="146"/>
        <end position="288"/>
    </location>
</feature>
<evidence type="ECO:0000313" key="6">
    <source>
        <dbReference type="EMBL" id="XAY03418.1"/>
    </source>
</evidence>
<dbReference type="Gene3D" id="3.40.50.1370">
    <property type="entry name" value="Aspartate/ornithine carbamoyltransferase"/>
    <property type="match status" value="2"/>
</dbReference>
<dbReference type="PROSITE" id="PS00097">
    <property type="entry name" value="CARBAMOYLTRANSFERASE"/>
    <property type="match status" value="1"/>
</dbReference>
<dbReference type="NCBIfam" id="TIGR00658">
    <property type="entry name" value="orni_carb_tr"/>
    <property type="match status" value="1"/>
</dbReference>
<evidence type="ECO:0000259" key="5">
    <source>
        <dbReference type="Pfam" id="PF02729"/>
    </source>
</evidence>
<dbReference type="InterPro" id="IPR006130">
    <property type="entry name" value="Asp/Orn_carbamoylTrfase"/>
</dbReference>
<dbReference type="InterPro" id="IPR006131">
    <property type="entry name" value="Asp_carbamoyltransf_Asp/Orn-bd"/>
</dbReference>
<dbReference type="PRINTS" id="PR00102">
    <property type="entry name" value="OTCASE"/>
</dbReference>
<comment type="similarity">
    <text evidence="3">Belongs to the aspartate/ornithine carbamoyltransferase superfamily.</text>
</comment>
<dbReference type="GO" id="GO:0019240">
    <property type="term" value="P:citrulline biosynthetic process"/>
    <property type="evidence" value="ECO:0007669"/>
    <property type="project" value="TreeGrafter"/>
</dbReference>
<dbReference type="RefSeq" id="WP_354699975.1">
    <property type="nucleotide sequence ID" value="NZ_CP114014.1"/>
</dbReference>
<organism evidence="6">
    <name type="scientific">Paraconexibacter sp. AEG42_29</name>
    <dbReference type="NCBI Taxonomy" id="2997339"/>
    <lineage>
        <taxon>Bacteria</taxon>
        <taxon>Bacillati</taxon>
        <taxon>Actinomycetota</taxon>
        <taxon>Thermoleophilia</taxon>
        <taxon>Solirubrobacterales</taxon>
        <taxon>Paraconexibacteraceae</taxon>
        <taxon>Paraconexibacter</taxon>
    </lineage>
</organism>
<dbReference type="Pfam" id="PF02729">
    <property type="entry name" value="OTCace_N"/>
    <property type="match status" value="1"/>
</dbReference>
<gene>
    <name evidence="6" type="primary">argF</name>
    <name evidence="6" type="ORF">DSM112329_00233</name>
</gene>
<sequence>MSRSFLTGAELTSDELHALLDRAIAMKADPLGARPLTGKTIALLFEKPSTRTRLSFEAGVVELGGHPLILRPGEMQLSRGESVKDTARILSRHVQGVGVRTGPDSLVEELAAEGTIPVINMLTDGHHPCQALADLMTLKERFGRLEGLKLAYVGDGNNVARSLAIVGALAGVEIAVASPEGYTLEPVAGAQLTDDPYEAVAGAQAVYADVWVSMGDEDTADARRAALDAYRLDDALLNAAGPGAIALHCLPAHPGEEITADVLYGERGLSIWDQAENRRHAQKALMELLV</sequence>